<dbReference type="GO" id="GO:0005886">
    <property type="term" value="C:plasma membrane"/>
    <property type="evidence" value="ECO:0007669"/>
    <property type="project" value="UniProtKB-SubCell"/>
</dbReference>
<dbReference type="RefSeq" id="WP_200812429.1">
    <property type="nucleotide sequence ID" value="NZ_FWFZ01000001.1"/>
</dbReference>
<dbReference type="Gene3D" id="1.10.3720.10">
    <property type="entry name" value="MetI-like"/>
    <property type="match status" value="1"/>
</dbReference>
<feature type="transmembrane region" description="Helical" evidence="8">
    <location>
        <begin position="109"/>
        <end position="129"/>
    </location>
</feature>
<evidence type="ECO:0000313" key="9">
    <source>
        <dbReference type="EMBL" id="SLN14396.1"/>
    </source>
</evidence>
<sequence>MRDFRVWGLLPAHILMTLTMVLPILIIVAVSFATRGAYGGFSFEFSTDAYRQILFNEGWSGDLEFNPQYLFIIARPLVLAAATTLICMVLAFPIAYWMTLQDGRTRAMLLFAVTLPFRVSMIVRVYAWLMILGNNGVIETALRFAALRCASPAWPRTSTACCSTTARCWQAWSTAKSR</sequence>
<evidence type="ECO:0000313" key="10">
    <source>
        <dbReference type="Proteomes" id="UP000193900"/>
    </source>
</evidence>
<reference evidence="9 10" key="1">
    <citation type="submission" date="2017-03" db="EMBL/GenBank/DDBJ databases">
        <authorList>
            <person name="Afonso C.L."/>
            <person name="Miller P.J."/>
            <person name="Scott M.A."/>
            <person name="Spackman E."/>
            <person name="Goraichik I."/>
            <person name="Dimitrov K.M."/>
            <person name="Suarez D.L."/>
            <person name="Swayne D.E."/>
        </authorList>
    </citation>
    <scope>NUCLEOTIDE SEQUENCE [LARGE SCALE GENOMIC DNA]</scope>
    <source>
        <strain evidence="9 10">CECT 7023</strain>
    </source>
</reference>
<organism evidence="9 10">
    <name type="scientific">Roseisalinus antarcticus</name>
    <dbReference type="NCBI Taxonomy" id="254357"/>
    <lineage>
        <taxon>Bacteria</taxon>
        <taxon>Pseudomonadati</taxon>
        <taxon>Pseudomonadota</taxon>
        <taxon>Alphaproteobacteria</taxon>
        <taxon>Rhodobacterales</taxon>
        <taxon>Roseobacteraceae</taxon>
        <taxon>Roseisalinus</taxon>
    </lineage>
</organism>
<comment type="similarity">
    <text evidence="2">Belongs to the binding-protein-dependent transport system permease family. CysTW subfamily.</text>
</comment>
<dbReference type="PANTHER" id="PTHR42929:SF1">
    <property type="entry name" value="INNER MEMBRANE ABC TRANSPORTER PERMEASE PROTEIN YDCU-RELATED"/>
    <property type="match status" value="1"/>
</dbReference>
<accession>A0A1Y5RCP8</accession>
<feature type="transmembrane region" description="Helical" evidence="8">
    <location>
        <begin position="69"/>
        <end position="97"/>
    </location>
</feature>
<keyword evidence="5 8" id="KW-0812">Transmembrane</keyword>
<dbReference type="InterPro" id="IPR035906">
    <property type="entry name" value="MetI-like_sf"/>
</dbReference>
<evidence type="ECO:0000256" key="7">
    <source>
        <dbReference type="ARBA" id="ARBA00023136"/>
    </source>
</evidence>
<evidence type="ECO:0000256" key="6">
    <source>
        <dbReference type="ARBA" id="ARBA00022989"/>
    </source>
</evidence>
<evidence type="ECO:0000256" key="3">
    <source>
        <dbReference type="ARBA" id="ARBA00022448"/>
    </source>
</evidence>
<name>A0A1Y5RCP8_9RHOB</name>
<evidence type="ECO:0000256" key="5">
    <source>
        <dbReference type="ARBA" id="ARBA00022692"/>
    </source>
</evidence>
<gene>
    <name evidence="9" type="primary">potH_1</name>
    <name evidence="9" type="ORF">ROA7023_00143</name>
</gene>
<keyword evidence="7 8" id="KW-0472">Membrane</keyword>
<dbReference type="SUPFAM" id="SSF161098">
    <property type="entry name" value="MetI-like"/>
    <property type="match status" value="1"/>
</dbReference>
<comment type="subcellular location">
    <subcellularLocation>
        <location evidence="1">Cell membrane</location>
        <topology evidence="1">Multi-pass membrane protein</topology>
    </subcellularLocation>
</comment>
<feature type="transmembrane region" description="Helical" evidence="8">
    <location>
        <begin position="12"/>
        <end position="33"/>
    </location>
</feature>
<evidence type="ECO:0000256" key="4">
    <source>
        <dbReference type="ARBA" id="ARBA00022475"/>
    </source>
</evidence>
<keyword evidence="10" id="KW-1185">Reference proteome</keyword>
<proteinExistence type="inferred from homology"/>
<dbReference type="AlphaFoldDB" id="A0A1Y5RCP8"/>
<keyword evidence="3" id="KW-0813">Transport</keyword>
<keyword evidence="6 8" id="KW-1133">Transmembrane helix</keyword>
<protein>
    <submittedName>
        <fullName evidence="9">Putrescine transport system permease protein PotH</fullName>
    </submittedName>
</protein>
<keyword evidence="4" id="KW-1003">Cell membrane</keyword>
<dbReference type="Proteomes" id="UP000193900">
    <property type="component" value="Unassembled WGS sequence"/>
</dbReference>
<evidence type="ECO:0000256" key="1">
    <source>
        <dbReference type="ARBA" id="ARBA00004651"/>
    </source>
</evidence>
<evidence type="ECO:0000256" key="8">
    <source>
        <dbReference type="SAM" id="Phobius"/>
    </source>
</evidence>
<dbReference type="PANTHER" id="PTHR42929">
    <property type="entry name" value="INNER MEMBRANE ABC TRANSPORTER PERMEASE PROTEIN YDCU-RELATED-RELATED"/>
    <property type="match status" value="1"/>
</dbReference>
<dbReference type="EMBL" id="FWFZ01000001">
    <property type="protein sequence ID" value="SLN14396.1"/>
    <property type="molecule type" value="Genomic_DNA"/>
</dbReference>
<evidence type="ECO:0000256" key="2">
    <source>
        <dbReference type="ARBA" id="ARBA00007069"/>
    </source>
</evidence>